<keyword evidence="5" id="KW-1185">Reference proteome</keyword>
<dbReference type="EMBL" id="JBBWWR010000010">
    <property type="protein sequence ID" value="KAK8960216.1"/>
    <property type="molecule type" value="Genomic_DNA"/>
</dbReference>
<feature type="chain" id="PRO_5047286640" description="Pectinesterase inhibitor domain-containing protein" evidence="2">
    <location>
        <begin position="24"/>
        <end position="188"/>
    </location>
</feature>
<evidence type="ECO:0000313" key="4">
    <source>
        <dbReference type="EMBL" id="KAK8960216.1"/>
    </source>
</evidence>
<evidence type="ECO:0000256" key="2">
    <source>
        <dbReference type="SAM" id="SignalP"/>
    </source>
</evidence>
<evidence type="ECO:0000256" key="1">
    <source>
        <dbReference type="ARBA" id="ARBA00022729"/>
    </source>
</evidence>
<dbReference type="PANTHER" id="PTHR31080">
    <property type="entry name" value="PECTINESTERASE INHIBITOR-LIKE"/>
    <property type="match status" value="1"/>
</dbReference>
<evidence type="ECO:0000259" key="3">
    <source>
        <dbReference type="SMART" id="SM00856"/>
    </source>
</evidence>
<dbReference type="SUPFAM" id="SSF101148">
    <property type="entry name" value="Plant invertase/pectin methylesterase inhibitor"/>
    <property type="match status" value="1"/>
</dbReference>
<proteinExistence type="predicted"/>
<accession>A0ABR2M9A2</accession>
<feature type="signal peptide" evidence="2">
    <location>
        <begin position="1"/>
        <end position="23"/>
    </location>
</feature>
<dbReference type="Gene3D" id="1.20.140.40">
    <property type="entry name" value="Invertase/pectin methylesterase inhibitor family protein"/>
    <property type="match status" value="1"/>
</dbReference>
<organism evidence="4 5">
    <name type="scientific">Platanthera guangdongensis</name>
    <dbReference type="NCBI Taxonomy" id="2320717"/>
    <lineage>
        <taxon>Eukaryota</taxon>
        <taxon>Viridiplantae</taxon>
        <taxon>Streptophyta</taxon>
        <taxon>Embryophyta</taxon>
        <taxon>Tracheophyta</taxon>
        <taxon>Spermatophyta</taxon>
        <taxon>Magnoliopsida</taxon>
        <taxon>Liliopsida</taxon>
        <taxon>Asparagales</taxon>
        <taxon>Orchidaceae</taxon>
        <taxon>Orchidoideae</taxon>
        <taxon>Orchideae</taxon>
        <taxon>Orchidinae</taxon>
        <taxon>Platanthera</taxon>
    </lineage>
</organism>
<name>A0ABR2M9A2_9ASPA</name>
<dbReference type="Pfam" id="PF04043">
    <property type="entry name" value="PMEI"/>
    <property type="match status" value="1"/>
</dbReference>
<dbReference type="PANTHER" id="PTHR31080:SF296">
    <property type="entry name" value="OS05G0360900 PROTEIN"/>
    <property type="match status" value="1"/>
</dbReference>
<dbReference type="InterPro" id="IPR035513">
    <property type="entry name" value="Invertase/methylesterase_inhib"/>
</dbReference>
<gene>
    <name evidence="4" type="ORF">KSP40_PGU017695</name>
</gene>
<dbReference type="SMART" id="SM00856">
    <property type="entry name" value="PMEI"/>
    <property type="match status" value="1"/>
</dbReference>
<reference evidence="4 5" key="1">
    <citation type="journal article" date="2022" name="Nat. Plants">
        <title>Genomes of leafy and leafless Platanthera orchids illuminate the evolution of mycoheterotrophy.</title>
        <authorList>
            <person name="Li M.H."/>
            <person name="Liu K.W."/>
            <person name="Li Z."/>
            <person name="Lu H.C."/>
            <person name="Ye Q.L."/>
            <person name="Zhang D."/>
            <person name="Wang J.Y."/>
            <person name="Li Y.F."/>
            <person name="Zhong Z.M."/>
            <person name="Liu X."/>
            <person name="Yu X."/>
            <person name="Liu D.K."/>
            <person name="Tu X.D."/>
            <person name="Liu B."/>
            <person name="Hao Y."/>
            <person name="Liao X.Y."/>
            <person name="Jiang Y.T."/>
            <person name="Sun W.H."/>
            <person name="Chen J."/>
            <person name="Chen Y.Q."/>
            <person name="Ai Y."/>
            <person name="Zhai J.W."/>
            <person name="Wu S.S."/>
            <person name="Zhou Z."/>
            <person name="Hsiao Y.Y."/>
            <person name="Wu W.L."/>
            <person name="Chen Y.Y."/>
            <person name="Lin Y.F."/>
            <person name="Hsu J.L."/>
            <person name="Li C.Y."/>
            <person name="Wang Z.W."/>
            <person name="Zhao X."/>
            <person name="Zhong W.Y."/>
            <person name="Ma X.K."/>
            <person name="Ma L."/>
            <person name="Huang J."/>
            <person name="Chen G.Z."/>
            <person name="Huang M.Z."/>
            <person name="Huang L."/>
            <person name="Peng D.H."/>
            <person name="Luo Y.B."/>
            <person name="Zou S.Q."/>
            <person name="Chen S.P."/>
            <person name="Lan S."/>
            <person name="Tsai W.C."/>
            <person name="Van de Peer Y."/>
            <person name="Liu Z.J."/>
        </authorList>
    </citation>
    <scope>NUCLEOTIDE SEQUENCE [LARGE SCALE GENOMIC DNA]</scope>
    <source>
        <strain evidence="4">Lor288</strain>
    </source>
</reference>
<dbReference type="Proteomes" id="UP001412067">
    <property type="component" value="Unassembled WGS sequence"/>
</dbReference>
<comment type="caution">
    <text evidence="4">The sequence shown here is derived from an EMBL/GenBank/DDBJ whole genome shotgun (WGS) entry which is preliminary data.</text>
</comment>
<evidence type="ECO:0000313" key="5">
    <source>
        <dbReference type="Proteomes" id="UP001412067"/>
    </source>
</evidence>
<dbReference type="InterPro" id="IPR006501">
    <property type="entry name" value="Pectinesterase_inhib_dom"/>
</dbReference>
<keyword evidence="1 2" id="KW-0732">Signal</keyword>
<sequence>MAGLASALPLLLTLLISAASATAITISATHSGAALIRAACTHAGPHLLHLCISSLSAEPPSAAADLRMLAIIAVRVASNNTSQTAAYLDELQDADGEVEPTLYQCVGDCAELYVDAAEQLDTATAAIDNGEDEDTLTWLEAAIADVASCEMGCGAAATAEIRERNDGAKKLLKIALSLAKLLRARKGR</sequence>
<dbReference type="NCBIfam" id="TIGR01614">
    <property type="entry name" value="PME_inhib"/>
    <property type="match status" value="1"/>
</dbReference>
<protein>
    <recommendedName>
        <fullName evidence="3">Pectinesterase inhibitor domain-containing protein</fullName>
    </recommendedName>
</protein>
<feature type="domain" description="Pectinesterase inhibitor" evidence="3">
    <location>
        <begin position="31"/>
        <end position="178"/>
    </location>
</feature>
<dbReference type="InterPro" id="IPR051955">
    <property type="entry name" value="PME_Inhibitor"/>
</dbReference>